<keyword evidence="3" id="KW-1185">Reference proteome</keyword>
<feature type="non-terminal residue" evidence="2">
    <location>
        <position position="624"/>
    </location>
</feature>
<evidence type="ECO:0000313" key="3">
    <source>
        <dbReference type="Proteomes" id="UP001295444"/>
    </source>
</evidence>
<dbReference type="PANTHER" id="PTHR21301:SF12">
    <property type="match status" value="1"/>
</dbReference>
<accession>A0AAD1W1T8</accession>
<dbReference type="Pfam" id="PF26215">
    <property type="entry name" value="HTH_animal"/>
    <property type="match status" value="1"/>
</dbReference>
<feature type="non-terminal residue" evidence="2">
    <location>
        <position position="1"/>
    </location>
</feature>
<evidence type="ECO:0000259" key="1">
    <source>
        <dbReference type="PROSITE" id="PS50878"/>
    </source>
</evidence>
<dbReference type="Proteomes" id="UP001295444">
    <property type="component" value="Chromosome 04"/>
</dbReference>
<dbReference type="AlphaFoldDB" id="A0AAD1W1T8"/>
<dbReference type="EMBL" id="OW240915">
    <property type="protein sequence ID" value="CAH2285173.1"/>
    <property type="molecule type" value="Genomic_DNA"/>
</dbReference>
<feature type="domain" description="Reverse transcriptase" evidence="1">
    <location>
        <begin position="1"/>
        <end position="176"/>
    </location>
</feature>
<name>A0AAD1W1T8_PELCU</name>
<dbReference type="InterPro" id="IPR058912">
    <property type="entry name" value="HTH_animal"/>
</dbReference>
<proteinExistence type="predicted"/>
<sequence>TPKVLMMLILKDIIWKDEYLLVTCDVSSLYSIIPHNIGIQAVQYFLEQSGFKQQQIDFILDGILLILENNFFWFKDSFFIQITGTAMGTKFAPSYANLFMAYWEDKIIFPHLAAKNLVSYHRYIDDIFFIWKGGEESLNLFLNDLNVNSWGIFLTSTYSTNHINFLDLEVFISNSTINTRNHFKDVDANSYIEMSSCHYPPWLKNVPKSQFLRVRRNCTQEIDYISQAERIKEQFLDKGYEIDTLQNCIEEVKKIDRKDLIRYKKPHNRTTDKHTFNMPFICNHSGNNHKINKIVTKYWPILKEDPILSQILPNRPKMVYRGCKNLKQILVKSSLRTQPPTHFLNKNKGFYGCGSCLACRETNSTKRHITSFTYKDKKEFTIKDQLTCFSKCVIYILKCPCNLIYVGRTIRCLHTRIAEHVRNIKKGLETHSVSQHYKKCHNSNPRNLMFCAIKSVSKNWRGGDFNKRIGEEEMRCIYNFNTLIPNGAMSDHIYFVAETHPNEILKDIIWKDEYLLVTCDVSSLYSIIPHNIGIQAVQYFLEQSGFKQQQIDFILDGILLILENNFFWFKDSFFIQITGTAMGTKFAPSYANLFMALCPITYILWLEDSLSERGVGYSREQKMG</sequence>
<dbReference type="InterPro" id="IPR000477">
    <property type="entry name" value="RT_dom"/>
</dbReference>
<dbReference type="PROSITE" id="PS50878">
    <property type="entry name" value="RT_POL"/>
    <property type="match status" value="1"/>
</dbReference>
<dbReference type="PANTHER" id="PTHR21301">
    <property type="entry name" value="REVERSE TRANSCRIPTASE"/>
    <property type="match status" value="1"/>
</dbReference>
<evidence type="ECO:0000313" key="2">
    <source>
        <dbReference type="EMBL" id="CAH2285173.1"/>
    </source>
</evidence>
<organism evidence="2 3">
    <name type="scientific">Pelobates cultripes</name>
    <name type="common">Western spadefoot toad</name>
    <dbReference type="NCBI Taxonomy" id="61616"/>
    <lineage>
        <taxon>Eukaryota</taxon>
        <taxon>Metazoa</taxon>
        <taxon>Chordata</taxon>
        <taxon>Craniata</taxon>
        <taxon>Vertebrata</taxon>
        <taxon>Euteleostomi</taxon>
        <taxon>Amphibia</taxon>
        <taxon>Batrachia</taxon>
        <taxon>Anura</taxon>
        <taxon>Pelobatoidea</taxon>
        <taxon>Pelobatidae</taxon>
        <taxon>Pelobates</taxon>
    </lineage>
</organism>
<reference evidence="2" key="1">
    <citation type="submission" date="2022-03" db="EMBL/GenBank/DDBJ databases">
        <authorList>
            <person name="Alioto T."/>
            <person name="Alioto T."/>
            <person name="Gomez Garrido J."/>
        </authorList>
    </citation>
    <scope>NUCLEOTIDE SEQUENCE</scope>
</reference>
<protein>
    <recommendedName>
        <fullName evidence="1">Reverse transcriptase domain-containing protein</fullName>
    </recommendedName>
</protein>
<gene>
    <name evidence="2" type="ORF">PECUL_23A043709</name>
</gene>